<feature type="domain" description="AAA+ ATPase" evidence="2">
    <location>
        <begin position="759"/>
        <end position="886"/>
    </location>
</feature>
<dbReference type="Pfam" id="PF22942">
    <property type="entry name" value="DUF7025"/>
    <property type="match status" value="1"/>
</dbReference>
<feature type="compositionally biased region" description="Polar residues" evidence="1">
    <location>
        <begin position="1117"/>
        <end position="1137"/>
    </location>
</feature>
<comment type="caution">
    <text evidence="3">The sequence shown here is derived from an EMBL/GenBank/DDBJ whole genome shotgun (WGS) entry which is preliminary data.</text>
</comment>
<sequence>MPGFRAFIKGKRNSQEPMPPDSPVTTSSGHYSGLESPKSEVSLGKQQEPPRGLDPEIPHEELPQPSTLHVEPDTSFDRRKEPVQEIEEQQPYPNLQNEKEYIPENDAKKKPRGAAKDQDLALAAEIIHSVNSLGDDLSSLVEDADVDSDVRDDINTVRRALRSQLRKLARLRAHLSGDSDTSSDSDEEETDQPDELSGLDGLGISTGELEFVPWKEASSRGDSLGRYAAIQIPFQQATAEDLNPLRERKRLAPIVTARKEPILDAVNVNGKGPECAPKGKPFFRNGLPTDATVSKDRNAMVPLEELPDRIRIRSYSLSMFLDYNIHDGTMNWAGRTSLTFLRPFKFLVEKGPDIREGLVDLRRIRAERFPARSEDDYNQAWKAAPPVDELAETEVNPHRLAQNQLTGLIRDLGALIKFMDGYITPTLAIVQADQVYFSDLWFLFPARSLLFVRDKAIPQKIWKVIQRTGGKRTSAFEPATLSSGGRRDSSQSVETFVIDCFHFDHDDNRYVQTYHRFIIDRFEGRVPVLSLPILPIQVAEREDLVDRSALIKRGKVFVKVCTQPSHMQYTGRNQVLRPNGAQLHEKDADVPENATRYAEWIESEVMVDFERALQEMPGWRPGLQELDLYKDPGRESDIGIDPDTGWDTKLSDQVIHEIWEKCQKWDKERSNPTEEEDLLLLPARVFAFVFRTRRWACLLLGKDNDGEEMMKEKQRRREPWDDLQLPDGHKRLVQSLIESHSDDKGPRSWHFDLVREKGKGLTILLHGVPGVGKTSTAQCAAEANNRPLLPITCGDLGTSPREVEKKLEQAFQLAQLWNCVLLLDEADVFLAQRMAQDIARNALVSVFLRVLEYYEGILFLTTNRVGVFDEAFKSRIHLPLYYPPLEWKYAQKIWKTHLRKLVDSDLVNVDVEDILAYAETLFDKQSAVNSKIGPVWNGRQIRNAFQSVVALAGYRSTEGRIKIEREHFERVSKVSNEFNHYLWSIKSETDSAKAVRSGYRIDEYRADETIHLQTVQQPSQYQNLGGLMFGQMKPSPNAGTQQPSAMPLMNSGFQPFPQGQQQEGNGFYNSQPQQTHAANFPTMLGAGSGAMQQGSPMGYAAMNPSQQYGANFGGQPPQGNFLPQANFPPQDNSGQQK</sequence>
<dbReference type="InterPro" id="IPR003593">
    <property type="entry name" value="AAA+_ATPase"/>
</dbReference>
<organism evidence="3 4">
    <name type="scientific">Pseudoneurospora amorphoporcata</name>
    <dbReference type="NCBI Taxonomy" id="241081"/>
    <lineage>
        <taxon>Eukaryota</taxon>
        <taxon>Fungi</taxon>
        <taxon>Dikarya</taxon>
        <taxon>Ascomycota</taxon>
        <taxon>Pezizomycotina</taxon>
        <taxon>Sordariomycetes</taxon>
        <taxon>Sordariomycetidae</taxon>
        <taxon>Sordariales</taxon>
        <taxon>Sordariaceae</taxon>
        <taxon>Pseudoneurospora</taxon>
    </lineage>
</organism>
<dbReference type="InterPro" id="IPR003959">
    <property type="entry name" value="ATPase_AAA_core"/>
</dbReference>
<evidence type="ECO:0000313" key="3">
    <source>
        <dbReference type="EMBL" id="KAK3953875.1"/>
    </source>
</evidence>
<keyword evidence="4" id="KW-1185">Reference proteome</keyword>
<dbReference type="Proteomes" id="UP001303222">
    <property type="component" value="Unassembled WGS sequence"/>
</dbReference>
<dbReference type="AlphaFoldDB" id="A0AAN6NXF9"/>
<reference evidence="3" key="2">
    <citation type="submission" date="2023-06" db="EMBL/GenBank/DDBJ databases">
        <authorList>
            <consortium name="Lawrence Berkeley National Laboratory"/>
            <person name="Mondo S.J."/>
            <person name="Hensen N."/>
            <person name="Bonometti L."/>
            <person name="Westerberg I."/>
            <person name="Brannstrom I.O."/>
            <person name="Guillou S."/>
            <person name="Cros-Aarteil S."/>
            <person name="Calhoun S."/>
            <person name="Haridas S."/>
            <person name="Kuo A."/>
            <person name="Pangilinan J."/>
            <person name="Riley R."/>
            <person name="Labutti K."/>
            <person name="Andreopoulos B."/>
            <person name="Lipzen A."/>
            <person name="Chen C."/>
            <person name="Yanf M."/>
            <person name="Daum C."/>
            <person name="Ng V."/>
            <person name="Clum A."/>
            <person name="Steindorff A."/>
            <person name="Ohm R."/>
            <person name="Martin F."/>
            <person name="Silar P."/>
            <person name="Natvig D."/>
            <person name="Lalanne C."/>
            <person name="Gautier V."/>
            <person name="Ament-Velasquez S.L."/>
            <person name="Kruys A."/>
            <person name="Hutchinson M.I."/>
            <person name="Powell A.J."/>
            <person name="Barry K."/>
            <person name="Miller A.N."/>
            <person name="Grigoriev I.V."/>
            <person name="Debuchy R."/>
            <person name="Gladieux P."/>
            <person name="Thoren M.H."/>
            <person name="Johannesson H."/>
        </authorList>
    </citation>
    <scope>NUCLEOTIDE SEQUENCE</scope>
    <source>
        <strain evidence="3">CBS 626.80</strain>
    </source>
</reference>
<evidence type="ECO:0000259" key="2">
    <source>
        <dbReference type="SMART" id="SM00382"/>
    </source>
</evidence>
<dbReference type="InterPro" id="IPR056599">
    <property type="entry name" value="AAA_lid_fung"/>
</dbReference>
<dbReference type="GO" id="GO:0005524">
    <property type="term" value="F:ATP binding"/>
    <property type="evidence" value="ECO:0007669"/>
    <property type="project" value="InterPro"/>
</dbReference>
<feature type="compositionally biased region" description="Acidic residues" evidence="1">
    <location>
        <begin position="181"/>
        <end position="194"/>
    </location>
</feature>
<dbReference type="SUPFAM" id="SSF52540">
    <property type="entry name" value="P-loop containing nucleoside triphosphate hydrolases"/>
    <property type="match status" value="1"/>
</dbReference>
<dbReference type="SMART" id="SM00382">
    <property type="entry name" value="AAA"/>
    <property type="match status" value="1"/>
</dbReference>
<dbReference type="PANTHER" id="PTHR46411:SF2">
    <property type="entry name" value="AAA+ ATPASE DOMAIN-CONTAINING PROTEIN"/>
    <property type="match status" value="1"/>
</dbReference>
<reference evidence="3" key="1">
    <citation type="journal article" date="2023" name="Mol. Phylogenet. Evol.">
        <title>Genome-scale phylogeny and comparative genomics of the fungal order Sordariales.</title>
        <authorList>
            <person name="Hensen N."/>
            <person name="Bonometti L."/>
            <person name="Westerberg I."/>
            <person name="Brannstrom I.O."/>
            <person name="Guillou S."/>
            <person name="Cros-Aarteil S."/>
            <person name="Calhoun S."/>
            <person name="Haridas S."/>
            <person name="Kuo A."/>
            <person name="Mondo S."/>
            <person name="Pangilinan J."/>
            <person name="Riley R."/>
            <person name="LaButti K."/>
            <person name="Andreopoulos B."/>
            <person name="Lipzen A."/>
            <person name="Chen C."/>
            <person name="Yan M."/>
            <person name="Daum C."/>
            <person name="Ng V."/>
            <person name="Clum A."/>
            <person name="Steindorff A."/>
            <person name="Ohm R.A."/>
            <person name="Martin F."/>
            <person name="Silar P."/>
            <person name="Natvig D.O."/>
            <person name="Lalanne C."/>
            <person name="Gautier V."/>
            <person name="Ament-Velasquez S.L."/>
            <person name="Kruys A."/>
            <person name="Hutchinson M.I."/>
            <person name="Powell A.J."/>
            <person name="Barry K."/>
            <person name="Miller A.N."/>
            <person name="Grigoriev I.V."/>
            <person name="Debuchy R."/>
            <person name="Gladieux P."/>
            <person name="Hiltunen Thoren M."/>
            <person name="Johannesson H."/>
        </authorList>
    </citation>
    <scope>NUCLEOTIDE SEQUENCE</scope>
    <source>
        <strain evidence="3">CBS 626.80</strain>
    </source>
</reference>
<dbReference type="GO" id="GO:0016887">
    <property type="term" value="F:ATP hydrolysis activity"/>
    <property type="evidence" value="ECO:0007669"/>
    <property type="project" value="InterPro"/>
</dbReference>
<proteinExistence type="predicted"/>
<accession>A0AAN6NXF9</accession>
<feature type="compositionally biased region" description="Basic and acidic residues" evidence="1">
    <location>
        <begin position="97"/>
        <end position="116"/>
    </location>
</feature>
<feature type="region of interest" description="Disordered" evidence="1">
    <location>
        <begin position="1097"/>
        <end position="1137"/>
    </location>
</feature>
<feature type="region of interest" description="Disordered" evidence="1">
    <location>
        <begin position="1"/>
        <end position="116"/>
    </location>
</feature>
<evidence type="ECO:0000313" key="4">
    <source>
        <dbReference type="Proteomes" id="UP001303222"/>
    </source>
</evidence>
<gene>
    <name evidence="3" type="ORF">QBC32DRAFT_396748</name>
</gene>
<dbReference type="CDD" id="cd19481">
    <property type="entry name" value="RecA-like_protease"/>
    <property type="match status" value="1"/>
</dbReference>
<feature type="compositionally biased region" description="Basic and acidic residues" evidence="1">
    <location>
        <begin position="70"/>
        <end position="83"/>
    </location>
</feature>
<feature type="compositionally biased region" description="Basic and acidic residues" evidence="1">
    <location>
        <begin position="51"/>
        <end position="62"/>
    </location>
</feature>
<feature type="region of interest" description="Disordered" evidence="1">
    <location>
        <begin position="174"/>
        <end position="202"/>
    </location>
</feature>
<name>A0AAN6NXF9_9PEZI</name>
<dbReference type="Pfam" id="PF23232">
    <property type="entry name" value="AAA_lid_13"/>
    <property type="match status" value="1"/>
</dbReference>
<dbReference type="InterPro" id="IPR027417">
    <property type="entry name" value="P-loop_NTPase"/>
</dbReference>
<dbReference type="Pfam" id="PF00004">
    <property type="entry name" value="AAA"/>
    <property type="match status" value="1"/>
</dbReference>
<dbReference type="EMBL" id="MU859098">
    <property type="protein sequence ID" value="KAK3953875.1"/>
    <property type="molecule type" value="Genomic_DNA"/>
</dbReference>
<dbReference type="Gene3D" id="3.40.50.300">
    <property type="entry name" value="P-loop containing nucleotide triphosphate hydrolases"/>
    <property type="match status" value="1"/>
</dbReference>
<evidence type="ECO:0000256" key="1">
    <source>
        <dbReference type="SAM" id="MobiDB-lite"/>
    </source>
</evidence>
<protein>
    <recommendedName>
        <fullName evidence="2">AAA+ ATPase domain-containing protein</fullName>
    </recommendedName>
</protein>
<dbReference type="PANTHER" id="PTHR46411">
    <property type="entry name" value="FAMILY ATPASE, PUTATIVE-RELATED"/>
    <property type="match status" value="1"/>
</dbReference>
<dbReference type="InterPro" id="IPR054289">
    <property type="entry name" value="DUF7025"/>
</dbReference>